<keyword evidence="6" id="KW-0677">Repeat</keyword>
<dbReference type="Pfam" id="PF13676">
    <property type="entry name" value="TIR_2"/>
    <property type="match status" value="2"/>
</dbReference>
<dbReference type="InterPro" id="IPR035897">
    <property type="entry name" value="Toll_tir_struct_dom_sf"/>
</dbReference>
<dbReference type="InterPro" id="IPR002048">
    <property type="entry name" value="EF_hand_dom"/>
</dbReference>
<feature type="compositionally biased region" description="Pro residues" evidence="13">
    <location>
        <begin position="96"/>
        <end position="119"/>
    </location>
</feature>
<dbReference type="GO" id="GO:0005524">
    <property type="term" value="F:ATP binding"/>
    <property type="evidence" value="ECO:0007669"/>
    <property type="project" value="UniProtKB-KW"/>
</dbReference>
<dbReference type="InterPro" id="IPR001611">
    <property type="entry name" value="Leu-rich_rpt"/>
</dbReference>
<feature type="compositionally biased region" description="Polar residues" evidence="13">
    <location>
        <begin position="3043"/>
        <end position="3060"/>
    </location>
</feature>
<evidence type="ECO:0000259" key="15">
    <source>
        <dbReference type="PROSITE" id="PS51424"/>
    </source>
</evidence>
<sequence length="3067" mass="347529">MYKQTKKVPRLKSGSSDSTAPTSTKSEAALDSKTKPNNADLFRSQRKGIELTSEAPPLPQPILKSKKDQHIPPNKQAVAGLTNKSNNAKRTEAKSVPPPEPPPPPQSQPAPPHPPPPPKSQSNIPTVPSQSKKKKKAKVAISTNDNEEPNFDVNELPSKAVLKVTDLNTILSPNSLLSQKRRLKKINRKENFAPVKLYRREFFQNLDDQDPEFLPILEMKSVIIKESLGADITQLHFSGIEQMTDFMFYILLISKGNFENVTKLVCTGCIHLTDQGMKWASELFPALTAFVVDGCSKITEKSVYHMVAKRSNFAHAVFSATDVACIPPEIRETKIVQFGIIGCPVISMCPYIERIGVHGAKKIFEVDSKSPYQLLQTHKTVIITDTSINYSIGSLLGGKSESSLSCGFNHWKKLITSKKGRMYNVYEVSIDNPVVDSLVSEGSIVVLPYAVASREELPAYSKRLALSIAGVLCKCPYVMFILVGIEDSPVSDAFTTSQLKEEIMDKLLVWRGGVMKEIGTITLRDWRLEQVNYTAQILYASGVQIAEEIGSFSRIRLQSQSQKMKSLNSSCIGEWLDSAVDGIHADFEWIPKELETHCFQAFDEIPRKIFSDHLSIFRGMKEETLKLFKTHECFPLVGKLLEFLEKQGGAIFVKDEELKHHCVTDIDGFKNLVMSVLNCNPPSKADVPSISDSVVPVWTETDLKEKFSSSVQSDEISDLIEFIIEMNLLVPVRCEIDELDIIVCGPIPRVYIPYSNIPSKPAIDLLSLYPETLPPRSYQREKIYTFLPGLPASLFPTFLRKCGEIFRFTLLWKTGALIQHGPVDVFIDLTENKHKYFEHAPVIAVQGRIALWDQLVDSNKENTSYDGKCLWTVLNTITAILDSVCVQLRTFALITIPCLTCVPDGNRNKTLANFSCYHFNYFVFLAGFDRGMSCKREGNAKFVRKPELTGEDMPSIVPYHNYSFMMEANNLLNKDDSLFPCGVPTDPFGEKQCWKCFNCWRKDDLVCHHCGMCQQCITFLAKIDRIVKPGYVASKHYNVKDFNQSTVKNTGRKKAKQMQAEEGDSDEETGNMIEKDIDANALMSGCLISLLRSQELRLQQCMNGTYFNELSLVIITGKQFVLTLEVHNGKTIEYNASCGIFMDQEDEEHKELEYKAHTGDLFTLKVVNKPLARSVVYFYLRQRLIYHEEVDACQIAVSLRTGLKASYIIHSPGIKMTWQYTDAVDFKTGMKVEVKNETGEMVAATIDAVNNGILKILPDNMKSNNNMDFQVMPESVSVGRVRREIGPRRNPNNDDNDVAPPWLFNQLQLDGRLTELLKGRKAQDLVQKCTNFLHPSVLHAQMTCFEPEIEDVIFRQGGIDFSGTALLLFPQNLKEKDLFYPSNLLLTQQLKCQPLCYQRGDMNSVMTFRHVQAMSKTIAPYRTVHIMNNEGFIYESSPGGIDSFFSSNFYETMILWAWHLVAMQRQEPVELELSAVLKEIKVSSLSKRKLTNAIYRLIQRMSYHLYFGLGPTFDPVTFNKDNSDLNSSAKELESMLLDEFDKSGLKKVEIMFSEDQVYMCETHAACWQINKNLTEIPLNLFTNNTMYIKSLHLQTNHIESVPDELFTNLPCIMDLDISSNKLKQIPDSIVNCTKLLTLVIYNNELTTLPNSLASCKCLERLDISKNLMKEFPPVITKLSKLTRLYAQNMQLTDLPEDIGNLTRLDKLGLNGNCFTSLPKSFSNLKNLTELFMNGVPWYKAKANAIISKEHFEEHLHTAGLQSWLNHHDQDKMSIFKYFDEDTNGTLDQKELGKLNATMFNVFPRFGYKGTEPPDDDMPSGFPTELLDLPKLSYLGLQFQGFISIPEQVENLISLTTLNVSHNPNLLSIPAQLGNLPLKRLEMDGCPSLKTPPKEIRAKGFATTFAYLRRLLSGSTECMRTKLMLVGLGGAGKTSLVKALLSDDCRTKLTVGEDITDGIDICPWKVKTEEGELTFSVWDFAGQTVYYNTHQFFLSDRAVYLLLWNIRLGHEHAGLDFWLSSISVHAPKAPIFIVGTHADQVAKIELPTKAMLERYPQIAGFHYISSHTGQGVNELKTNLVEETLTQQYMGEKIPGVWLGLEKSLQEIQEKCVIEYSELEKRANTSGIFDKSEVSQALQFLHELGSLQYFQNEFLKKHVVISPQWIVDVMACVVSVKDSAIKEGRLHHDDISKVWSKYPENLHWWLLRLTEEFDLTFRLSDEPINIVPCLLPEKQPEIIWPEIEKNSSMKETKMVYKFDYLPAGLFNRGQVRLHQFSDSALIWKRGSFLKKNEHICLLQQTKESELVVRAQGARPDNVLFLVHEVFEGLIAESFHGVTYDFFIPCPDCQKQMLKDPHMFAASTIRRASELKAPFLQCLKYFHTISIIDLQAFMPPDSNLDYDLHLVQAVRGLKELKKELATDIFMSYCAQDVKKIGGDCVSTKTIVTDIRKAGYKCWYKEDGSAYTSDEMARALIDSSVFVALISNDYVKDETCCNLFKYARLTLCKPIIIIAIGDGLEWKQSKLGILLVDEVFVDMRKMERYKHKLPELLKTINSRINRTVQTITSTPCFISYCWQNSQEAINKGSRVVQGAIGAADPRDIKVYLEKNNIKCWIDVERAGNNGLFDDIAEGLINADVMVACVSDEYSKSSNCQFEFRYAVNTLKLPIVLAIVGTGNKWRASEIGILSLDCPMISFQEKSETGLPKLLEQVKNYLPEKEEKKKTGNKQPENKEKDLSFQELFELAQRKFLRQIMQYAEKQDILPYPRLFVTDFIKQKHEAEDGKETVEKEKKDGLKFKETQGLKKRQSGVSVIEDDTDFHRQKYTVNILCESDEGWHSCCNPLPLPDDFGTTSLEKFSPYIARITAISKYNKHMLLNCLETEEGQKFLKWLEESPQIAAISDFEQIYYELRQEVMQADVDRKMGSLSRCHLPNGKTIWLCEEHQKTMKVTVLSNEVLTSVNMVNEGLVTDYMLYALRDLDVSSISAKFKERKRIVSGKKVTDETKNQTVIKEPEKAEKSASTSKTTSSKTKAVSSGDSKTEEPTAGNQEVQNTSKRPLTRQASKACALM</sequence>
<keyword evidence="5" id="KW-0808">Transferase</keyword>
<keyword evidence="8" id="KW-0418">Kinase</keyword>
<keyword evidence="17" id="KW-1185">Reference proteome</keyword>
<evidence type="ECO:0000256" key="4">
    <source>
        <dbReference type="ARBA" id="ARBA00022614"/>
    </source>
</evidence>
<evidence type="ECO:0000256" key="5">
    <source>
        <dbReference type="ARBA" id="ARBA00022679"/>
    </source>
</evidence>
<dbReference type="EMBL" id="JAZGQO010000003">
    <property type="protein sequence ID" value="KAK6188348.1"/>
    <property type="molecule type" value="Genomic_DNA"/>
</dbReference>
<dbReference type="SMART" id="SM00369">
    <property type="entry name" value="LRR_TYP"/>
    <property type="match status" value="6"/>
</dbReference>
<keyword evidence="7" id="KW-0547">Nucleotide-binding</keyword>
<evidence type="ECO:0000256" key="2">
    <source>
        <dbReference type="ARBA" id="ARBA00012513"/>
    </source>
</evidence>
<dbReference type="PROSITE" id="PS51424">
    <property type="entry name" value="ROC"/>
    <property type="match status" value="1"/>
</dbReference>
<feature type="compositionally biased region" description="Basic residues" evidence="13">
    <location>
        <begin position="1"/>
        <end position="10"/>
    </location>
</feature>
<feature type="region of interest" description="Disordered" evidence="13">
    <location>
        <begin position="1048"/>
        <end position="1068"/>
    </location>
</feature>
<reference evidence="16 17" key="1">
    <citation type="submission" date="2024-01" db="EMBL/GenBank/DDBJ databases">
        <title>The genome of the rayed Mediterranean limpet Patella caerulea (Linnaeus, 1758).</title>
        <authorList>
            <person name="Anh-Thu Weber A."/>
            <person name="Halstead-Nussloch G."/>
        </authorList>
    </citation>
    <scope>NUCLEOTIDE SEQUENCE [LARGE SCALE GENOMIC DNA]</scope>
    <source>
        <strain evidence="16">AATW-2023a</strain>
        <tissue evidence="16">Whole specimen</tissue>
    </source>
</reference>
<organism evidence="16 17">
    <name type="scientific">Patella caerulea</name>
    <name type="common">Rayed Mediterranean limpet</name>
    <dbReference type="NCBI Taxonomy" id="87958"/>
    <lineage>
        <taxon>Eukaryota</taxon>
        <taxon>Metazoa</taxon>
        <taxon>Spiralia</taxon>
        <taxon>Lophotrochozoa</taxon>
        <taxon>Mollusca</taxon>
        <taxon>Gastropoda</taxon>
        <taxon>Patellogastropoda</taxon>
        <taxon>Patelloidea</taxon>
        <taxon>Patellidae</taxon>
        <taxon>Patella</taxon>
    </lineage>
</organism>
<feature type="domain" description="Roc" evidence="15">
    <location>
        <begin position="1913"/>
        <end position="2085"/>
    </location>
</feature>
<comment type="caution">
    <text evidence="16">The sequence shown here is derived from an EMBL/GenBank/DDBJ whole genome shotgun (WGS) entry which is preliminary data.</text>
</comment>
<dbReference type="Gene3D" id="3.80.10.10">
    <property type="entry name" value="Ribonuclease Inhibitor"/>
    <property type="match status" value="2"/>
</dbReference>
<evidence type="ECO:0000256" key="9">
    <source>
        <dbReference type="ARBA" id="ARBA00022840"/>
    </source>
</evidence>
<evidence type="ECO:0000313" key="17">
    <source>
        <dbReference type="Proteomes" id="UP001347796"/>
    </source>
</evidence>
<dbReference type="InterPro" id="IPR032171">
    <property type="entry name" value="COR-A"/>
</dbReference>
<gene>
    <name evidence="16" type="ORF">SNE40_004538</name>
</gene>
<dbReference type="InterPro" id="IPR020859">
    <property type="entry name" value="ROC"/>
</dbReference>
<dbReference type="PRINTS" id="PR00449">
    <property type="entry name" value="RASTRNSFRMNG"/>
</dbReference>
<dbReference type="EC" id="2.7.11.1" evidence="2"/>
<evidence type="ECO:0000256" key="1">
    <source>
        <dbReference type="ARBA" id="ARBA00009634"/>
    </source>
</evidence>
<accession>A0AAN8Q5L6</accession>
<dbReference type="InterPro" id="IPR055414">
    <property type="entry name" value="LRR_R13L4/SHOC2-like"/>
</dbReference>
<protein>
    <recommendedName>
        <fullName evidence="2">non-specific serine/threonine protein kinase</fullName>
        <ecNumber evidence="2">2.7.11.1</ecNumber>
    </recommendedName>
</protein>
<dbReference type="SUPFAM" id="SSF52540">
    <property type="entry name" value="P-loop containing nucleoside triphosphate hydrolases"/>
    <property type="match status" value="1"/>
</dbReference>
<keyword evidence="10" id="KW-0342">GTP-binding</keyword>
<feature type="region of interest" description="Disordered" evidence="13">
    <location>
        <begin position="1"/>
        <end position="152"/>
    </location>
</feature>
<dbReference type="SUPFAM" id="SSF52058">
    <property type="entry name" value="L domain-like"/>
    <property type="match status" value="1"/>
</dbReference>
<feature type="domain" description="EF-hand" evidence="14">
    <location>
        <begin position="1766"/>
        <end position="1801"/>
    </location>
</feature>
<dbReference type="Pfam" id="PF23598">
    <property type="entry name" value="LRR_14"/>
    <property type="match status" value="1"/>
</dbReference>
<dbReference type="InterPro" id="IPR018247">
    <property type="entry name" value="EF_Hand_1_Ca_BS"/>
</dbReference>
<feature type="compositionally biased region" description="Basic and acidic residues" evidence="13">
    <location>
        <begin position="2997"/>
        <end position="3016"/>
    </location>
</feature>
<keyword evidence="3" id="KW-0723">Serine/threonine-protein kinase</keyword>
<evidence type="ECO:0000256" key="12">
    <source>
        <dbReference type="ARBA" id="ARBA00048679"/>
    </source>
</evidence>
<dbReference type="Gene3D" id="3.40.50.10140">
    <property type="entry name" value="Toll/interleukin-1 receptor homology (TIR) domain"/>
    <property type="match status" value="2"/>
</dbReference>
<keyword evidence="9" id="KW-0067">ATP-binding</keyword>
<evidence type="ECO:0000256" key="6">
    <source>
        <dbReference type="ARBA" id="ARBA00022737"/>
    </source>
</evidence>
<keyword evidence="4" id="KW-0433">Leucine-rich repeat</keyword>
<dbReference type="PROSITE" id="PS50222">
    <property type="entry name" value="EF_HAND_2"/>
    <property type="match status" value="1"/>
</dbReference>
<proteinExistence type="inferred from homology"/>
<evidence type="ECO:0000259" key="14">
    <source>
        <dbReference type="PROSITE" id="PS50222"/>
    </source>
</evidence>
<dbReference type="GO" id="GO:0007165">
    <property type="term" value="P:signal transduction"/>
    <property type="evidence" value="ECO:0007669"/>
    <property type="project" value="InterPro"/>
</dbReference>
<evidence type="ECO:0000256" key="7">
    <source>
        <dbReference type="ARBA" id="ARBA00022741"/>
    </source>
</evidence>
<dbReference type="Gene3D" id="3.30.310.200">
    <property type="match status" value="1"/>
</dbReference>
<dbReference type="GO" id="GO:0004674">
    <property type="term" value="F:protein serine/threonine kinase activity"/>
    <property type="evidence" value="ECO:0007669"/>
    <property type="project" value="UniProtKB-KW"/>
</dbReference>
<dbReference type="InterPro" id="IPR036388">
    <property type="entry name" value="WH-like_DNA-bd_sf"/>
</dbReference>
<dbReference type="PANTHER" id="PTHR47508:SF1">
    <property type="entry name" value="NON-SPECIFIC SERINE_THREONINE PROTEIN KINASE"/>
    <property type="match status" value="1"/>
</dbReference>
<comment type="catalytic activity">
    <reaction evidence="11">
        <text>L-threonyl-[protein] + ATP = O-phospho-L-threonyl-[protein] + ADP + H(+)</text>
        <dbReference type="Rhea" id="RHEA:46608"/>
        <dbReference type="Rhea" id="RHEA-COMP:11060"/>
        <dbReference type="Rhea" id="RHEA-COMP:11605"/>
        <dbReference type="ChEBI" id="CHEBI:15378"/>
        <dbReference type="ChEBI" id="CHEBI:30013"/>
        <dbReference type="ChEBI" id="CHEBI:30616"/>
        <dbReference type="ChEBI" id="CHEBI:61977"/>
        <dbReference type="ChEBI" id="CHEBI:456216"/>
        <dbReference type="EC" id="2.7.11.1"/>
    </reaction>
</comment>
<dbReference type="PROSITE" id="PS00018">
    <property type="entry name" value="EF_HAND_1"/>
    <property type="match status" value="1"/>
</dbReference>
<feature type="region of interest" description="Disordered" evidence="13">
    <location>
        <begin position="2993"/>
        <end position="3067"/>
    </location>
</feature>
<dbReference type="InterPro" id="IPR027417">
    <property type="entry name" value="P-loop_NTPase"/>
</dbReference>
<dbReference type="PANTHER" id="PTHR47508">
    <property type="entry name" value="SAM DOMAIN-CONTAINING PROTEIN-RELATED"/>
    <property type="match status" value="1"/>
</dbReference>
<feature type="compositionally biased region" description="Polar residues" evidence="13">
    <location>
        <begin position="13"/>
        <end position="26"/>
    </location>
</feature>
<dbReference type="InterPro" id="IPR000157">
    <property type="entry name" value="TIR_dom"/>
</dbReference>
<evidence type="ECO:0000256" key="11">
    <source>
        <dbReference type="ARBA" id="ARBA00047899"/>
    </source>
</evidence>
<dbReference type="InterPro" id="IPR032675">
    <property type="entry name" value="LRR_dom_sf"/>
</dbReference>
<name>A0AAN8Q5L6_PATCE</name>
<dbReference type="InterPro" id="IPR003591">
    <property type="entry name" value="Leu-rich_rpt_typical-subtyp"/>
</dbReference>
<evidence type="ECO:0000256" key="13">
    <source>
        <dbReference type="SAM" id="MobiDB-lite"/>
    </source>
</evidence>
<dbReference type="GO" id="GO:0005509">
    <property type="term" value="F:calcium ion binding"/>
    <property type="evidence" value="ECO:0007669"/>
    <property type="project" value="InterPro"/>
</dbReference>
<comment type="similarity">
    <text evidence="1">Belongs to the Toll-like receptor family.</text>
</comment>
<feature type="compositionally biased region" description="Low complexity" evidence="13">
    <location>
        <begin position="3017"/>
        <end position="3033"/>
    </location>
</feature>
<dbReference type="Pfam" id="PF16095">
    <property type="entry name" value="COR-A"/>
    <property type="match status" value="1"/>
</dbReference>
<dbReference type="Gene3D" id="3.40.50.300">
    <property type="entry name" value="P-loop containing nucleotide triphosphate hydrolases"/>
    <property type="match status" value="1"/>
</dbReference>
<evidence type="ECO:0000256" key="10">
    <source>
        <dbReference type="ARBA" id="ARBA00023134"/>
    </source>
</evidence>
<dbReference type="Gene3D" id="3.30.70.1390">
    <property type="entry name" value="ROC domain from the Parkinson's disease-associated leucine-rich repeat kinase 2"/>
    <property type="match status" value="1"/>
</dbReference>
<evidence type="ECO:0000256" key="8">
    <source>
        <dbReference type="ARBA" id="ARBA00022777"/>
    </source>
</evidence>
<comment type="catalytic activity">
    <reaction evidence="12">
        <text>L-seryl-[protein] + ATP = O-phospho-L-seryl-[protein] + ADP + H(+)</text>
        <dbReference type="Rhea" id="RHEA:17989"/>
        <dbReference type="Rhea" id="RHEA-COMP:9863"/>
        <dbReference type="Rhea" id="RHEA-COMP:11604"/>
        <dbReference type="ChEBI" id="CHEBI:15378"/>
        <dbReference type="ChEBI" id="CHEBI:29999"/>
        <dbReference type="ChEBI" id="CHEBI:30616"/>
        <dbReference type="ChEBI" id="CHEBI:83421"/>
        <dbReference type="ChEBI" id="CHEBI:456216"/>
        <dbReference type="EC" id="2.7.11.1"/>
    </reaction>
</comment>
<dbReference type="Pfam" id="PF08477">
    <property type="entry name" value="Roc"/>
    <property type="match status" value="1"/>
</dbReference>
<evidence type="ECO:0000313" key="16">
    <source>
        <dbReference type="EMBL" id="KAK6188348.1"/>
    </source>
</evidence>
<evidence type="ECO:0000256" key="3">
    <source>
        <dbReference type="ARBA" id="ARBA00022527"/>
    </source>
</evidence>
<dbReference type="GO" id="GO:0009966">
    <property type="term" value="P:regulation of signal transduction"/>
    <property type="evidence" value="ECO:0007669"/>
    <property type="project" value="UniProtKB-ARBA"/>
</dbReference>
<dbReference type="Pfam" id="PF25497">
    <property type="entry name" value="COR-B"/>
    <property type="match status" value="1"/>
</dbReference>
<dbReference type="SUPFAM" id="SSF52200">
    <property type="entry name" value="Toll/Interleukin receptor TIR domain"/>
    <property type="match status" value="2"/>
</dbReference>
<dbReference type="Proteomes" id="UP001347796">
    <property type="component" value="Unassembled WGS sequence"/>
</dbReference>
<dbReference type="Gene3D" id="1.10.10.10">
    <property type="entry name" value="Winged helix-like DNA-binding domain superfamily/Winged helix DNA-binding domain"/>
    <property type="match status" value="1"/>
</dbReference>
<dbReference type="InterPro" id="IPR057263">
    <property type="entry name" value="COR-B"/>
</dbReference>
<dbReference type="Pfam" id="PF13855">
    <property type="entry name" value="LRR_8"/>
    <property type="match status" value="1"/>
</dbReference>